<keyword evidence="3" id="KW-1185">Reference proteome</keyword>
<organism evidence="2 3">
    <name type="scientific">Steinernema hermaphroditum</name>
    <dbReference type="NCBI Taxonomy" id="289476"/>
    <lineage>
        <taxon>Eukaryota</taxon>
        <taxon>Metazoa</taxon>
        <taxon>Ecdysozoa</taxon>
        <taxon>Nematoda</taxon>
        <taxon>Chromadorea</taxon>
        <taxon>Rhabditida</taxon>
        <taxon>Tylenchina</taxon>
        <taxon>Panagrolaimomorpha</taxon>
        <taxon>Strongyloidoidea</taxon>
        <taxon>Steinernematidae</taxon>
        <taxon>Steinernema</taxon>
    </lineage>
</organism>
<dbReference type="AlphaFoldDB" id="A0AA39GYX9"/>
<feature type="compositionally biased region" description="Basic and acidic residues" evidence="1">
    <location>
        <begin position="27"/>
        <end position="37"/>
    </location>
</feature>
<name>A0AA39GYX9_9BILA</name>
<evidence type="ECO:0000256" key="1">
    <source>
        <dbReference type="SAM" id="MobiDB-lite"/>
    </source>
</evidence>
<reference evidence="2" key="1">
    <citation type="submission" date="2023-06" db="EMBL/GenBank/DDBJ databases">
        <title>Genomic analysis of the entomopathogenic nematode Steinernema hermaphroditum.</title>
        <authorList>
            <person name="Schwarz E.M."/>
            <person name="Heppert J.K."/>
            <person name="Baniya A."/>
            <person name="Schwartz H.T."/>
            <person name="Tan C.-H."/>
            <person name="Antoshechkin I."/>
            <person name="Sternberg P.W."/>
            <person name="Goodrich-Blair H."/>
            <person name="Dillman A.R."/>
        </authorList>
    </citation>
    <scope>NUCLEOTIDE SEQUENCE</scope>
    <source>
        <strain evidence="2">PS9179</strain>
        <tissue evidence="2">Whole animal</tissue>
    </source>
</reference>
<evidence type="ECO:0000313" key="2">
    <source>
        <dbReference type="EMBL" id="KAK0396145.1"/>
    </source>
</evidence>
<gene>
    <name evidence="2" type="ORF">QR680_001590</name>
</gene>
<dbReference type="Proteomes" id="UP001175271">
    <property type="component" value="Unassembled WGS sequence"/>
</dbReference>
<proteinExistence type="predicted"/>
<evidence type="ECO:0000313" key="3">
    <source>
        <dbReference type="Proteomes" id="UP001175271"/>
    </source>
</evidence>
<comment type="caution">
    <text evidence="2">The sequence shown here is derived from an EMBL/GenBank/DDBJ whole genome shotgun (WGS) entry which is preliminary data.</text>
</comment>
<feature type="region of interest" description="Disordered" evidence="1">
    <location>
        <begin position="27"/>
        <end position="47"/>
    </location>
</feature>
<dbReference type="EMBL" id="JAUCMV010000005">
    <property type="protein sequence ID" value="KAK0396145.1"/>
    <property type="molecule type" value="Genomic_DNA"/>
</dbReference>
<accession>A0AA39GYX9</accession>
<sequence length="84" mass="9608">MKCSTSQSYTKIKKAAHRTAIEKKWTLGQRRQQEGTEPHNNSGGDMGNERHVIALLRGPIEFELLIAVDSIDLFEILKLKHKKH</sequence>
<protein>
    <submittedName>
        <fullName evidence="2">Uncharacterized protein</fullName>
    </submittedName>
</protein>